<protein>
    <recommendedName>
        <fullName evidence="3">Polyketide cyclase/dehydrase</fullName>
    </recommendedName>
</protein>
<dbReference type="Proteomes" id="UP000003111">
    <property type="component" value="Unassembled WGS sequence"/>
</dbReference>
<keyword evidence="2" id="KW-1185">Reference proteome</keyword>
<evidence type="ECO:0008006" key="3">
    <source>
        <dbReference type="Google" id="ProtNLM"/>
    </source>
</evidence>
<evidence type="ECO:0000313" key="1">
    <source>
        <dbReference type="EMBL" id="EFQ83998.1"/>
    </source>
</evidence>
<reference evidence="1" key="1">
    <citation type="submission" date="2010-08" db="EMBL/GenBank/DDBJ databases">
        <authorList>
            <person name="Muzny D."/>
            <person name="Qin X."/>
            <person name="Buhay C."/>
            <person name="Dugan-Rocha S."/>
            <person name="Ding Y."/>
            <person name="Chen G."/>
            <person name="Hawes A."/>
            <person name="Holder M."/>
            <person name="Jhangiani S."/>
            <person name="Johnson A."/>
            <person name="Khan Z."/>
            <person name="Li Z."/>
            <person name="Liu W."/>
            <person name="Liu X."/>
            <person name="Perez L."/>
            <person name="Shen H."/>
            <person name="Wang Q."/>
            <person name="Watt J."/>
            <person name="Xi L."/>
            <person name="Xin Y."/>
            <person name="Zhou J."/>
            <person name="Deng J."/>
            <person name="Jiang H."/>
            <person name="Liu Y."/>
            <person name="Qu J."/>
            <person name="Song X.-Z."/>
            <person name="Zhang L."/>
            <person name="Villasana D."/>
            <person name="Johnson A."/>
            <person name="Liu J."/>
            <person name="Liyanage D."/>
            <person name="Lorensuhewa L."/>
            <person name="Robinson T."/>
            <person name="Song A."/>
            <person name="Song B.-B."/>
            <person name="Dinh H."/>
            <person name="Thornton R."/>
            <person name="Coyle M."/>
            <person name="Francisco L."/>
            <person name="Jackson L."/>
            <person name="Javaid M."/>
            <person name="Korchina V."/>
            <person name="Kovar C."/>
            <person name="Mata R."/>
            <person name="Mathew T."/>
            <person name="Ngo R."/>
            <person name="Nguyen L."/>
            <person name="Nguyen N."/>
            <person name="Okwuonu G."/>
            <person name="Ongeri F."/>
            <person name="Pham C."/>
            <person name="Simmons D."/>
            <person name="Wilczek-Boney K."/>
            <person name="Hale W."/>
            <person name="Jakkamsetti A."/>
            <person name="Pham P."/>
            <person name="Ruth R."/>
            <person name="San Lucas F."/>
            <person name="Warren J."/>
            <person name="Zhang J."/>
            <person name="Zhao Z."/>
            <person name="Zhou C."/>
            <person name="Zhu D."/>
            <person name="Lee S."/>
            <person name="Bess C."/>
            <person name="Blankenburg K."/>
            <person name="Forbes L."/>
            <person name="Fu Q."/>
            <person name="Gubbala S."/>
            <person name="Hirani K."/>
            <person name="Jayaseelan J.C."/>
            <person name="Lara F."/>
            <person name="Munidasa M."/>
            <person name="Palculict T."/>
            <person name="Patil S."/>
            <person name="Pu L.-L."/>
            <person name="Saada N."/>
            <person name="Tang L."/>
            <person name="Weissenberger G."/>
            <person name="Zhu Y."/>
            <person name="Hemphill L."/>
            <person name="Shang Y."/>
            <person name="Youmans B."/>
            <person name="Ayvaz T."/>
            <person name="Ross M."/>
            <person name="Santibanez J."/>
            <person name="Aqrawi P."/>
            <person name="Gross S."/>
            <person name="Joshi V."/>
            <person name="Fowler G."/>
            <person name="Nazareth L."/>
            <person name="Reid J."/>
            <person name="Worley K."/>
            <person name="Petrosino J."/>
            <person name="Highlander S."/>
            <person name="Gibbs R."/>
        </authorList>
    </citation>
    <scope>NUCLEOTIDE SEQUENCE [LARGE SCALE GENOMIC DNA]</scope>
    <source>
        <strain evidence="1">DSM 15272</strain>
    </source>
</reference>
<gene>
    <name evidence="1" type="ORF">HMPREF0063_10714</name>
</gene>
<dbReference type="SUPFAM" id="SSF55961">
    <property type="entry name" value="Bet v1-like"/>
    <property type="match status" value="1"/>
</dbReference>
<dbReference type="EMBL" id="ACLF03000003">
    <property type="protein sequence ID" value="EFQ83998.1"/>
    <property type="molecule type" value="Genomic_DNA"/>
</dbReference>
<dbReference type="OrthoDB" id="5402478at2"/>
<proteinExistence type="predicted"/>
<dbReference type="AlphaFoldDB" id="E2S9S4"/>
<name>E2S9S4_9ACTN</name>
<dbReference type="STRING" id="585531.HMPREF0063_10714"/>
<organism evidence="1 2">
    <name type="scientific">Aeromicrobium marinum DSM 15272</name>
    <dbReference type="NCBI Taxonomy" id="585531"/>
    <lineage>
        <taxon>Bacteria</taxon>
        <taxon>Bacillati</taxon>
        <taxon>Actinomycetota</taxon>
        <taxon>Actinomycetes</taxon>
        <taxon>Propionibacteriales</taxon>
        <taxon>Nocardioidaceae</taxon>
        <taxon>Aeromicrobium</taxon>
    </lineage>
</organism>
<sequence>MTPADFSFVTRWTFDHDRDHVWGVLNELVESDDPAAWWRSVSSSRPDEDSLQLVVRSVLGYRLRIRVHDLRITPPATMRFRADGDLVGRGVLTAVATAPSTSRVVVEWDVTVTRPWMRRTSRILRPGFVAAHHVVMWQARRQLGRVVDAG</sequence>
<evidence type="ECO:0000313" key="2">
    <source>
        <dbReference type="Proteomes" id="UP000003111"/>
    </source>
</evidence>
<dbReference type="RefSeq" id="WP_007077736.1">
    <property type="nucleotide sequence ID" value="NZ_CM001024.1"/>
</dbReference>
<comment type="caution">
    <text evidence="1">The sequence shown here is derived from an EMBL/GenBank/DDBJ whole genome shotgun (WGS) entry which is preliminary data.</text>
</comment>
<accession>E2S9S4</accession>
<dbReference type="HOGENOM" id="CLU_114455_0_0_11"/>